<gene>
    <name evidence="1" type="ORF">F5148DRAFT_1158583</name>
</gene>
<keyword evidence="2" id="KW-1185">Reference proteome</keyword>
<evidence type="ECO:0000313" key="2">
    <source>
        <dbReference type="Proteomes" id="UP001207468"/>
    </source>
</evidence>
<reference evidence="1" key="1">
    <citation type="submission" date="2021-03" db="EMBL/GenBank/DDBJ databases">
        <title>Evolutionary priming and transition to the ectomycorrhizal habit in an iconic lineage of mushroom-forming fungi: is preadaptation a requirement?</title>
        <authorList>
            <consortium name="DOE Joint Genome Institute"/>
            <person name="Looney B.P."/>
            <person name="Miyauchi S."/>
            <person name="Morin E."/>
            <person name="Drula E."/>
            <person name="Courty P.E."/>
            <person name="Chicoki N."/>
            <person name="Fauchery L."/>
            <person name="Kohler A."/>
            <person name="Kuo A."/>
            <person name="LaButti K."/>
            <person name="Pangilinan J."/>
            <person name="Lipzen A."/>
            <person name="Riley R."/>
            <person name="Andreopoulos W."/>
            <person name="He G."/>
            <person name="Johnson J."/>
            <person name="Barry K.W."/>
            <person name="Grigoriev I.V."/>
            <person name="Nagy L."/>
            <person name="Hibbett D."/>
            <person name="Henrissat B."/>
            <person name="Matheny P.B."/>
            <person name="Labbe J."/>
            <person name="Martin A.F."/>
        </authorList>
    </citation>
    <scope>NUCLEOTIDE SEQUENCE</scope>
    <source>
        <strain evidence="1">BPL698</strain>
    </source>
</reference>
<comment type="caution">
    <text evidence="1">The sequence shown here is derived from an EMBL/GenBank/DDBJ whole genome shotgun (WGS) entry which is preliminary data.</text>
</comment>
<name>A0ACC0UNA7_9AGAM</name>
<proteinExistence type="predicted"/>
<protein>
    <submittedName>
        <fullName evidence="1">Uncharacterized protein</fullName>
    </submittedName>
</protein>
<sequence length="899" mass="99201">MSSHAQILFPSTDSDSASMSLPVSPQSFVAQLPFRRISLPAAPNLHLNRQSVVSLASFESLSEYGTSQGPIASPTKELNSRPASMEARRKGVRRRGYRAPDKERDAKRGRVIQEFYETERTYVQGLDLIYELFLTPIIAALDTSHSLLSRADLTSVFSNFIDIWNLHRAFFTSLHEHLHPTITRDSQQSLPSSPPPHLSPVLLSHFPYLSLYTPFVTSFGASLAALTTLINTNPAFSAFVARQEAELRCGKLKLRDWLLTIVQRCPRYLLLLKDLMNCTDTEHPEYSSLMTVHALVAKITTSMNASLHTHAQTLGLLALQRSTPNLPFQLIAPGRTFLKRGSLIQLDRGSFPKERDFLLFSDCLVWIANLGKGDSEVAERWGVKVGPSPRIMMVRSRSRSEAELSALRRNTQTSGVRHRFLPTSQPTSPTCPSPSAPRNRSFISQGKRTKRHASSASCDERWWYKGKAELVDLEIVVTPPSEVGEDCRFEVWSPEGSFAVYAANEGERDEWSTAIRNAKAALLASLNVTRPNSTLSSSASTNHLRRRLQALPHLPEDVQNSPRRGRVEHFVPAVWIPDGRTESCMRCGRSFGWRRRRHHCRLCGRCVCASCSGSTFYIFDSDVKGPGKSARACDACYDTVFPVLTPSPSSNVLSSMPSPTLSNFPSWQSTPALALTRPPSLLMAFDRGSSNRELVGTDDAADGNARRPDLYTEDGREKDESTHPVIRLRPASRPRSFIQILEDFQEENLQVTPSPSTSHFSAQTDESADVVKRSTNLLSSGSSAPSVTSLSAAPTSLPTSSVTRIEDTARRQQRFSLPIVGLQTTPVTARANAKGEGLGKRFSLVLGGGRTVRGPKSTHAHAPGLNQEIGDGTVKQSRSTGHGVAALWLTDLLGRRKDE</sequence>
<dbReference type="Proteomes" id="UP001207468">
    <property type="component" value="Unassembled WGS sequence"/>
</dbReference>
<organism evidence="1 2">
    <name type="scientific">Russula earlei</name>
    <dbReference type="NCBI Taxonomy" id="71964"/>
    <lineage>
        <taxon>Eukaryota</taxon>
        <taxon>Fungi</taxon>
        <taxon>Dikarya</taxon>
        <taxon>Basidiomycota</taxon>
        <taxon>Agaricomycotina</taxon>
        <taxon>Agaricomycetes</taxon>
        <taxon>Russulales</taxon>
        <taxon>Russulaceae</taxon>
        <taxon>Russula</taxon>
    </lineage>
</organism>
<accession>A0ACC0UNA7</accession>
<evidence type="ECO:0000313" key="1">
    <source>
        <dbReference type="EMBL" id="KAI9513081.1"/>
    </source>
</evidence>
<dbReference type="EMBL" id="JAGFNK010000003">
    <property type="protein sequence ID" value="KAI9513081.1"/>
    <property type="molecule type" value="Genomic_DNA"/>
</dbReference>